<gene>
    <name evidence="1" type="ORF">GCM10011573_17210</name>
</gene>
<dbReference type="RefSeq" id="WP_088271249.1">
    <property type="nucleotide sequence ID" value="NZ_BMKI01000003.1"/>
</dbReference>
<accession>A0ABQ1P785</accession>
<comment type="caution">
    <text evidence="1">The sequence shown here is derived from an EMBL/GenBank/DDBJ whole genome shotgun (WGS) entry which is preliminary data.</text>
</comment>
<keyword evidence="2" id="KW-1185">Reference proteome</keyword>
<evidence type="ECO:0000313" key="2">
    <source>
        <dbReference type="Proteomes" id="UP000630615"/>
    </source>
</evidence>
<reference evidence="2" key="1">
    <citation type="journal article" date="2019" name="Int. J. Syst. Evol. Microbiol.">
        <title>The Global Catalogue of Microorganisms (GCM) 10K type strain sequencing project: providing services to taxonomists for standard genome sequencing and annotation.</title>
        <authorList>
            <consortium name="The Broad Institute Genomics Platform"/>
            <consortium name="The Broad Institute Genome Sequencing Center for Infectious Disease"/>
            <person name="Wu L."/>
            <person name="Ma J."/>
        </authorList>
    </citation>
    <scope>NUCLEOTIDE SEQUENCE [LARGE SCALE GENOMIC DNA]</scope>
    <source>
        <strain evidence="2">CGMCC 1.15942</strain>
    </source>
</reference>
<proteinExistence type="predicted"/>
<dbReference type="Proteomes" id="UP000630615">
    <property type="component" value="Unassembled WGS sequence"/>
</dbReference>
<evidence type="ECO:0008006" key="3">
    <source>
        <dbReference type="Google" id="ProtNLM"/>
    </source>
</evidence>
<protein>
    <recommendedName>
        <fullName evidence="3">Phage protein</fullName>
    </recommendedName>
</protein>
<sequence length="135" mass="15881">MVKVIVDGKEIVYGPLVTRSRFTEEEWFAICLQMMKEERPDLYEKRKDDKEFIFCLGMAIDLEQRYEALLELLPQSTYSKAGTHPKWIADAVESNTLNKGITQDDIKTILEQEHYERDDIISEIKEYLGIEEEDE</sequence>
<dbReference type="EMBL" id="BMKI01000003">
    <property type="protein sequence ID" value="GGC88168.1"/>
    <property type="molecule type" value="Genomic_DNA"/>
</dbReference>
<evidence type="ECO:0000313" key="1">
    <source>
        <dbReference type="EMBL" id="GGC88168.1"/>
    </source>
</evidence>
<organism evidence="1 2">
    <name type="scientific">Enterococcus wangshanyuanii</name>
    <dbReference type="NCBI Taxonomy" id="2005703"/>
    <lineage>
        <taxon>Bacteria</taxon>
        <taxon>Bacillati</taxon>
        <taxon>Bacillota</taxon>
        <taxon>Bacilli</taxon>
        <taxon>Lactobacillales</taxon>
        <taxon>Enterococcaceae</taxon>
        <taxon>Enterococcus</taxon>
    </lineage>
</organism>
<name>A0ABQ1P785_9ENTE</name>